<feature type="transmembrane region" description="Helical" evidence="1">
    <location>
        <begin position="96"/>
        <end position="114"/>
    </location>
</feature>
<evidence type="ECO:0000313" key="2">
    <source>
        <dbReference type="EMBL" id="NML43451.1"/>
    </source>
</evidence>
<keyword evidence="3" id="KW-1185">Reference proteome</keyword>
<organism evidence="2 3">
    <name type="scientific">Ramlibacter agri</name>
    <dbReference type="NCBI Taxonomy" id="2728837"/>
    <lineage>
        <taxon>Bacteria</taxon>
        <taxon>Pseudomonadati</taxon>
        <taxon>Pseudomonadota</taxon>
        <taxon>Betaproteobacteria</taxon>
        <taxon>Burkholderiales</taxon>
        <taxon>Comamonadaceae</taxon>
        <taxon>Ramlibacter</taxon>
    </lineage>
</organism>
<feature type="transmembrane region" description="Helical" evidence="1">
    <location>
        <begin position="140"/>
        <end position="165"/>
    </location>
</feature>
<evidence type="ECO:0000256" key="1">
    <source>
        <dbReference type="SAM" id="Phobius"/>
    </source>
</evidence>
<sequence>MEALRNPYAPPRAEVADIAATQGPVQTAPALWNPRAAASWSLLFTPVFGAILHMRNWQALGEPEKAARAKAWAWASFAFIVILTIVSAVLPDSKALDGLSRVAGLGLLIGWYYASAKEQQTYLAVRFGKLYPRKGWAKPLLLAVAGIACFFVAAIVVGVIVGVGLGL</sequence>
<reference evidence="2 3" key="1">
    <citation type="submission" date="2020-04" db="EMBL/GenBank/DDBJ databases">
        <title>Ramlibacter sp. G-1-2-2 isolated from soil.</title>
        <authorList>
            <person name="Dahal R.H."/>
        </authorList>
    </citation>
    <scope>NUCLEOTIDE SEQUENCE [LARGE SCALE GENOMIC DNA]</scope>
    <source>
        <strain evidence="2 3">G-1-2-2</strain>
    </source>
</reference>
<gene>
    <name evidence="2" type="ORF">HHL11_06780</name>
</gene>
<dbReference type="AlphaFoldDB" id="A0A848H1J6"/>
<feature type="transmembrane region" description="Helical" evidence="1">
    <location>
        <begin position="69"/>
        <end position="90"/>
    </location>
</feature>
<dbReference type="RefSeq" id="WP_169417656.1">
    <property type="nucleotide sequence ID" value="NZ_JABBFX010000001.1"/>
</dbReference>
<dbReference type="Proteomes" id="UP000541185">
    <property type="component" value="Unassembled WGS sequence"/>
</dbReference>
<proteinExistence type="predicted"/>
<name>A0A848H1J6_9BURK</name>
<dbReference type="EMBL" id="JABBFX010000001">
    <property type="protein sequence ID" value="NML43451.1"/>
    <property type="molecule type" value="Genomic_DNA"/>
</dbReference>
<comment type="caution">
    <text evidence="2">The sequence shown here is derived from an EMBL/GenBank/DDBJ whole genome shotgun (WGS) entry which is preliminary data.</text>
</comment>
<keyword evidence="1" id="KW-0472">Membrane</keyword>
<keyword evidence="1" id="KW-1133">Transmembrane helix</keyword>
<keyword evidence="1" id="KW-0812">Transmembrane</keyword>
<evidence type="ECO:0000313" key="3">
    <source>
        <dbReference type="Proteomes" id="UP000541185"/>
    </source>
</evidence>
<accession>A0A848H1J6</accession>
<protein>
    <submittedName>
        <fullName evidence="2">Uncharacterized protein</fullName>
    </submittedName>
</protein>